<dbReference type="Gene3D" id="3.90.930.12">
    <property type="entry name" value="Ribosomal protein L6, alpha-beta domain"/>
    <property type="match status" value="2"/>
</dbReference>
<evidence type="ECO:0000256" key="3">
    <source>
        <dbReference type="ARBA" id="ARBA00022980"/>
    </source>
</evidence>
<dbReference type="Proteomes" id="UP000565078">
    <property type="component" value="Unassembled WGS sequence"/>
</dbReference>
<accession>A0A7J4IXI1</accession>
<sequence length="179" mass="19769">MAQNIVETIEIPAGVQAELDRNSLKVKGNGKENSREFKAGNIFLRIDGQKIEVVATSSRRNVLAQASTSASHIRNLITGLEKTFECRLEIVYSHFPINAAVKGSFVEINNLAGAKHPKKARIIGNTKVEIKGKDVTVRGQNKDDVGQTAANMEQITRVRGKDIRVFQDRIYVVSKVRAV</sequence>
<dbReference type="InterPro" id="IPR000702">
    <property type="entry name" value="Ribosomal_uL6-like"/>
</dbReference>
<name>A0A7J4IXI1_9ARCH</name>
<comment type="caution">
    <text evidence="7">The sequence shown here is derived from an EMBL/GenBank/DDBJ whole genome shotgun (WGS) entry which is preliminary data.</text>
</comment>
<feature type="domain" description="Large ribosomal subunit protein uL6 alpha-beta" evidence="6">
    <location>
        <begin position="11"/>
        <end position="79"/>
    </location>
</feature>
<evidence type="ECO:0000256" key="5">
    <source>
        <dbReference type="ARBA" id="ARBA00035454"/>
    </source>
</evidence>
<dbReference type="PANTHER" id="PTHR11655">
    <property type="entry name" value="60S/50S RIBOSOMAL PROTEIN L6/L9"/>
    <property type="match status" value="1"/>
</dbReference>
<dbReference type="PANTHER" id="PTHR11655:SF16">
    <property type="entry name" value="60S RIBOSOMAL PROTEIN L9"/>
    <property type="match status" value="1"/>
</dbReference>
<gene>
    <name evidence="7" type="ORF">HA254_06120</name>
</gene>
<dbReference type="GO" id="GO:0019843">
    <property type="term" value="F:rRNA binding"/>
    <property type="evidence" value="ECO:0007669"/>
    <property type="project" value="UniProtKB-KW"/>
</dbReference>
<dbReference type="EMBL" id="DUGC01000097">
    <property type="protein sequence ID" value="HIH10212.1"/>
    <property type="molecule type" value="Genomic_DNA"/>
</dbReference>
<evidence type="ECO:0000259" key="6">
    <source>
        <dbReference type="Pfam" id="PF00347"/>
    </source>
</evidence>
<dbReference type="NCBIfam" id="NF004037">
    <property type="entry name" value="PRK05518.1"/>
    <property type="match status" value="1"/>
</dbReference>
<dbReference type="GO" id="GO:0003735">
    <property type="term" value="F:structural constituent of ribosome"/>
    <property type="evidence" value="ECO:0007669"/>
    <property type="project" value="InterPro"/>
</dbReference>
<feature type="domain" description="Large ribosomal subunit protein uL6 alpha-beta" evidence="6">
    <location>
        <begin position="95"/>
        <end position="168"/>
    </location>
</feature>
<dbReference type="GO" id="GO:0022625">
    <property type="term" value="C:cytosolic large ribosomal subunit"/>
    <property type="evidence" value="ECO:0007669"/>
    <property type="project" value="TreeGrafter"/>
</dbReference>
<dbReference type="Pfam" id="PF00347">
    <property type="entry name" value="Ribosomal_L6"/>
    <property type="match status" value="2"/>
</dbReference>
<protein>
    <recommendedName>
        <fullName evidence="5">50S ribosomal protein L6</fullName>
    </recommendedName>
</protein>
<dbReference type="SUPFAM" id="SSF56053">
    <property type="entry name" value="Ribosomal protein L6"/>
    <property type="match status" value="2"/>
</dbReference>
<keyword evidence="4" id="KW-0687">Ribonucleoprotein</keyword>
<evidence type="ECO:0000313" key="7">
    <source>
        <dbReference type="EMBL" id="HIH10212.1"/>
    </source>
</evidence>
<evidence type="ECO:0000256" key="2">
    <source>
        <dbReference type="ARBA" id="ARBA00022884"/>
    </source>
</evidence>
<dbReference type="GO" id="GO:0002181">
    <property type="term" value="P:cytoplasmic translation"/>
    <property type="evidence" value="ECO:0007669"/>
    <property type="project" value="TreeGrafter"/>
</dbReference>
<proteinExistence type="predicted"/>
<keyword evidence="2" id="KW-0694">RNA-binding</keyword>
<keyword evidence="1" id="KW-0699">rRNA-binding</keyword>
<dbReference type="AlphaFoldDB" id="A0A7J4IXI1"/>
<reference evidence="8" key="1">
    <citation type="journal article" date="2020" name="bioRxiv">
        <title>A rank-normalized archaeal taxonomy based on genome phylogeny resolves widespread incomplete and uneven classifications.</title>
        <authorList>
            <person name="Rinke C."/>
            <person name="Chuvochina M."/>
            <person name="Mussig A.J."/>
            <person name="Chaumeil P.-A."/>
            <person name="Waite D.W."/>
            <person name="Whitman W.B."/>
            <person name="Parks D.H."/>
            <person name="Hugenholtz P."/>
        </authorList>
    </citation>
    <scope>NUCLEOTIDE SEQUENCE [LARGE SCALE GENOMIC DNA]</scope>
</reference>
<dbReference type="InterPro" id="IPR020040">
    <property type="entry name" value="Ribosomal_uL6_a/b-dom"/>
</dbReference>
<dbReference type="FunFam" id="3.90.930.12:FF:000008">
    <property type="entry name" value="50S ribosomal protein L6"/>
    <property type="match status" value="1"/>
</dbReference>
<evidence type="ECO:0000256" key="1">
    <source>
        <dbReference type="ARBA" id="ARBA00022730"/>
    </source>
</evidence>
<evidence type="ECO:0000313" key="8">
    <source>
        <dbReference type="Proteomes" id="UP000565078"/>
    </source>
</evidence>
<keyword evidence="3 7" id="KW-0689">Ribosomal protein</keyword>
<evidence type="ECO:0000256" key="4">
    <source>
        <dbReference type="ARBA" id="ARBA00023274"/>
    </source>
</evidence>
<dbReference type="PIRSF" id="PIRSF002162">
    <property type="entry name" value="Ribosomal_L6"/>
    <property type="match status" value="1"/>
</dbReference>
<organism evidence="7 8">
    <name type="scientific">Candidatus Iainarchaeum sp</name>
    <dbReference type="NCBI Taxonomy" id="3101447"/>
    <lineage>
        <taxon>Archaea</taxon>
        <taxon>Candidatus Iainarchaeota</taxon>
        <taxon>Candidatus Iainarchaeia</taxon>
        <taxon>Candidatus Iainarchaeales</taxon>
        <taxon>Candidatus Iainarchaeaceae</taxon>
        <taxon>Candidatus Iainarchaeum</taxon>
    </lineage>
</organism>
<dbReference type="InterPro" id="IPR036789">
    <property type="entry name" value="Ribosomal_uL6-like_a/b-dom_sf"/>
</dbReference>